<organism evidence="1 2">
    <name type="scientific">Micromonospora gifhornensis</name>
    <dbReference type="NCBI Taxonomy" id="84594"/>
    <lineage>
        <taxon>Bacteria</taxon>
        <taxon>Bacillati</taxon>
        <taxon>Actinomycetota</taxon>
        <taxon>Actinomycetes</taxon>
        <taxon>Micromonosporales</taxon>
        <taxon>Micromonosporaceae</taxon>
        <taxon>Micromonospora</taxon>
    </lineage>
</organism>
<evidence type="ECO:0000313" key="2">
    <source>
        <dbReference type="Proteomes" id="UP000647860"/>
    </source>
</evidence>
<dbReference type="EMBL" id="BOPA01000027">
    <property type="protein sequence ID" value="GIJ17207.1"/>
    <property type="molecule type" value="Genomic_DNA"/>
</dbReference>
<dbReference type="Proteomes" id="UP000647860">
    <property type="component" value="Unassembled WGS sequence"/>
</dbReference>
<protein>
    <submittedName>
        <fullName evidence="1">Uncharacterized protein</fullName>
    </submittedName>
</protein>
<gene>
    <name evidence="1" type="ORF">Vgi01_38910</name>
</gene>
<reference evidence="1 2" key="1">
    <citation type="submission" date="2021-01" db="EMBL/GenBank/DDBJ databases">
        <title>Whole genome shotgun sequence of Verrucosispora gifhornensis NBRC 16317.</title>
        <authorList>
            <person name="Komaki H."/>
            <person name="Tamura T."/>
        </authorList>
    </citation>
    <scope>NUCLEOTIDE SEQUENCE [LARGE SCALE GENOMIC DNA]</scope>
    <source>
        <strain evidence="1 2">NBRC 16317</strain>
    </source>
</reference>
<sequence length="134" mass="14624">MDRPGSAASVVAQLVTHLLGTQAIPTSRAFEQVPRSTVSGTRSLSQIIQPAFLVEQPVQPPARMHILLAKSRQFDMTAGAREQIHVPQVRVMALVVGAVTLRDSTDYRDCSIPVAPFLGGAHSLRPVRHGRKRR</sequence>
<proteinExistence type="predicted"/>
<evidence type="ECO:0000313" key="1">
    <source>
        <dbReference type="EMBL" id="GIJ17207.1"/>
    </source>
</evidence>
<comment type="caution">
    <text evidence="1">The sequence shown here is derived from an EMBL/GenBank/DDBJ whole genome shotgun (WGS) entry which is preliminary data.</text>
</comment>
<keyword evidence="2" id="KW-1185">Reference proteome</keyword>
<accession>A0ABQ4IH35</accession>
<name>A0ABQ4IH35_9ACTN</name>